<dbReference type="VEuPathDB" id="TrichDB:TVAGG3_0971670"/>
<dbReference type="AlphaFoldDB" id="A2F240"/>
<proteinExistence type="predicted"/>
<evidence type="ECO:0000313" key="2">
    <source>
        <dbReference type="Proteomes" id="UP000001542"/>
    </source>
</evidence>
<dbReference type="InterPro" id="IPR053139">
    <property type="entry name" value="Surface_bspA-like"/>
</dbReference>
<protein>
    <submittedName>
        <fullName evidence="1">Surface antigen BspA-like</fullName>
    </submittedName>
</protein>
<sequence>MKSGPVIIPEGIVEIGYASLSACLITSITLPTTLKTIYEFGLQAILITEIDIPDSVTSIKYSAMQGCTQLKRVKLPSSIVELGGGAFKNTGLASIELPDSLKIINSECFVNCPNLKVVVLPENLKELNGKVFDTTTRLEFKQNSNFYVNEYYIIMTKDNQTLIQYIGGNEAKEIPISSEVIEIKSFAFQNKNLLTKIIFETNSRLQTIQGNAFSGCENAQFIELPTKLTTISDNAFLNCKNLESITLSSCTSLGTHAFENCIKLKSISMEDSSLTSFGESAFAGCTLLTNIKLPRSLTSIGNSAFAGCTSLTKVLYHNMIASLGNNCFNRCNQEIVDLSSCTNLTSISEFCFIDNPNLVEIKLPSSIKIINSYSFSNTGITTFTCPLSLETIYSDSFLSCAFLSSIIIPTGCKLSSIGVGSFRNCFNIRNITCSNSNYKVVTGALFDISMTTLILFPPASPVKYFALPGSTMNIGKGAFMSCINLITITIPSDSVQRISQNAFEGCRNLKLINIPKCVLSVGRDAFKDCDQLSCGCEIENRSKLFISELIKRFIRIDK</sequence>
<dbReference type="EMBL" id="DS113581">
    <property type="protein sequence ID" value="EAY01039.1"/>
    <property type="molecule type" value="Genomic_DNA"/>
</dbReference>
<dbReference type="InterPro" id="IPR026906">
    <property type="entry name" value="LRR_5"/>
</dbReference>
<dbReference type="SUPFAM" id="SSF52058">
    <property type="entry name" value="L domain-like"/>
    <property type="match status" value="2"/>
</dbReference>
<dbReference type="Pfam" id="PF13306">
    <property type="entry name" value="LRR_5"/>
    <property type="match status" value="4"/>
</dbReference>
<name>A2F240_TRIV3</name>
<dbReference type="OrthoDB" id="6363818at2759"/>
<dbReference type="InterPro" id="IPR032675">
    <property type="entry name" value="LRR_dom_sf"/>
</dbReference>
<dbReference type="SMR" id="A2F240"/>
<dbReference type="PANTHER" id="PTHR45661:SF3">
    <property type="entry name" value="IG-LIKE DOMAIN-CONTAINING PROTEIN"/>
    <property type="match status" value="1"/>
</dbReference>
<organism evidence="1 2">
    <name type="scientific">Trichomonas vaginalis (strain ATCC PRA-98 / G3)</name>
    <dbReference type="NCBI Taxonomy" id="412133"/>
    <lineage>
        <taxon>Eukaryota</taxon>
        <taxon>Metamonada</taxon>
        <taxon>Parabasalia</taxon>
        <taxon>Trichomonadida</taxon>
        <taxon>Trichomonadidae</taxon>
        <taxon>Trichomonas</taxon>
    </lineage>
</organism>
<reference evidence="1" key="2">
    <citation type="journal article" date="2007" name="Science">
        <title>Draft genome sequence of the sexually transmitted pathogen Trichomonas vaginalis.</title>
        <authorList>
            <person name="Carlton J.M."/>
            <person name="Hirt R.P."/>
            <person name="Silva J.C."/>
            <person name="Delcher A.L."/>
            <person name="Schatz M."/>
            <person name="Zhao Q."/>
            <person name="Wortman J.R."/>
            <person name="Bidwell S.L."/>
            <person name="Alsmark U.C.M."/>
            <person name="Besteiro S."/>
            <person name="Sicheritz-Ponten T."/>
            <person name="Noel C.J."/>
            <person name="Dacks J.B."/>
            <person name="Foster P.G."/>
            <person name="Simillion C."/>
            <person name="Van de Peer Y."/>
            <person name="Miranda-Saavedra D."/>
            <person name="Barton G.J."/>
            <person name="Westrop G.D."/>
            <person name="Mueller S."/>
            <person name="Dessi D."/>
            <person name="Fiori P.L."/>
            <person name="Ren Q."/>
            <person name="Paulsen I."/>
            <person name="Zhang H."/>
            <person name="Bastida-Corcuera F.D."/>
            <person name="Simoes-Barbosa A."/>
            <person name="Brown M.T."/>
            <person name="Hayes R.D."/>
            <person name="Mukherjee M."/>
            <person name="Okumura C.Y."/>
            <person name="Schneider R."/>
            <person name="Smith A.J."/>
            <person name="Vanacova S."/>
            <person name="Villalvazo M."/>
            <person name="Haas B.J."/>
            <person name="Pertea M."/>
            <person name="Feldblyum T.V."/>
            <person name="Utterback T.R."/>
            <person name="Shu C.L."/>
            <person name="Osoegawa K."/>
            <person name="de Jong P.J."/>
            <person name="Hrdy I."/>
            <person name="Horvathova L."/>
            <person name="Zubacova Z."/>
            <person name="Dolezal P."/>
            <person name="Malik S.B."/>
            <person name="Logsdon J.M. Jr."/>
            <person name="Henze K."/>
            <person name="Gupta A."/>
            <person name="Wang C.C."/>
            <person name="Dunne R.L."/>
            <person name="Upcroft J.A."/>
            <person name="Upcroft P."/>
            <person name="White O."/>
            <person name="Salzberg S.L."/>
            <person name="Tang P."/>
            <person name="Chiu C.-H."/>
            <person name="Lee Y.-S."/>
            <person name="Embley T.M."/>
            <person name="Coombs G.H."/>
            <person name="Mottram J.C."/>
            <person name="Tachezy J."/>
            <person name="Fraser-Liggett C.M."/>
            <person name="Johnson P.J."/>
        </authorList>
    </citation>
    <scope>NUCLEOTIDE SEQUENCE [LARGE SCALE GENOMIC DNA]</scope>
    <source>
        <strain evidence="1">G3</strain>
    </source>
</reference>
<evidence type="ECO:0000313" key="1">
    <source>
        <dbReference type="EMBL" id="EAY01039.1"/>
    </source>
</evidence>
<dbReference type="PANTHER" id="PTHR45661">
    <property type="entry name" value="SURFACE ANTIGEN"/>
    <property type="match status" value="1"/>
</dbReference>
<accession>A2F240</accession>
<dbReference type="VEuPathDB" id="TrichDB:TVAG_295730"/>
<dbReference type="KEGG" id="tva:4758863"/>
<dbReference type="RefSeq" id="XP_001330077.1">
    <property type="nucleotide sequence ID" value="XM_001330042.1"/>
</dbReference>
<dbReference type="Gene3D" id="3.80.10.10">
    <property type="entry name" value="Ribonuclease Inhibitor"/>
    <property type="match status" value="3"/>
</dbReference>
<dbReference type="Proteomes" id="UP000001542">
    <property type="component" value="Unassembled WGS sequence"/>
</dbReference>
<reference evidence="1" key="1">
    <citation type="submission" date="2006-10" db="EMBL/GenBank/DDBJ databases">
        <authorList>
            <person name="Amadeo P."/>
            <person name="Zhao Q."/>
            <person name="Wortman J."/>
            <person name="Fraser-Liggett C."/>
            <person name="Carlton J."/>
        </authorList>
    </citation>
    <scope>NUCLEOTIDE SEQUENCE</scope>
    <source>
        <strain evidence="1">G3</strain>
    </source>
</reference>
<gene>
    <name evidence="1" type="ORF">TVAG_295730</name>
</gene>
<keyword evidence="2" id="KW-1185">Reference proteome</keyword>
<dbReference type="InParanoid" id="A2F240"/>